<keyword evidence="2" id="KW-1185">Reference proteome</keyword>
<dbReference type="EMBL" id="CXPG01000020">
    <property type="protein sequence ID" value="CTQ33553.1"/>
    <property type="molecule type" value="Genomic_DNA"/>
</dbReference>
<sequence length="293" mass="31833">MPIRTLQRYVEPVDWPQLSQVIPFGRANGWCGRPDGAYVRRRSRHAVAGRRGFRWVAVAGAAPQALSRPPPAPARDRAGASLDARNVATQESILFVIDDYGNLRRARRVATATALEHAAERADAAVNTLHTVEPAAAVSALTGRSRSECPAVGKVGVPGTPRSGRRRLRTIPRHPAIAQRPNVMTSGQTAPPRVTHLSSRSFLARVSSPPPRIPCLPSARRSQVWRRPTRLPTRFGAPFSAAVGHRASCSTLIPHGLSRMPAFHVLAGTGLPALRWIHARITGCRMKLPVVRL</sequence>
<protein>
    <submittedName>
        <fullName evidence="1">Uncharacterized protein</fullName>
    </submittedName>
</protein>
<name>A0A0M6XTH5_9RHOB</name>
<organism evidence="1 2">
    <name type="scientific">Jannaschia rubra</name>
    <dbReference type="NCBI Taxonomy" id="282197"/>
    <lineage>
        <taxon>Bacteria</taxon>
        <taxon>Pseudomonadati</taxon>
        <taxon>Pseudomonadota</taxon>
        <taxon>Alphaproteobacteria</taxon>
        <taxon>Rhodobacterales</taxon>
        <taxon>Roseobacteraceae</taxon>
        <taxon>Jannaschia</taxon>
    </lineage>
</organism>
<gene>
    <name evidence="1" type="ORF">JAN5088_02335</name>
</gene>
<dbReference type="AlphaFoldDB" id="A0A0M6XTH5"/>
<accession>A0A0M6XTH5</accession>
<dbReference type="Proteomes" id="UP000048908">
    <property type="component" value="Unassembled WGS sequence"/>
</dbReference>
<evidence type="ECO:0000313" key="1">
    <source>
        <dbReference type="EMBL" id="CTQ33553.1"/>
    </source>
</evidence>
<reference evidence="1 2" key="1">
    <citation type="submission" date="2015-07" db="EMBL/GenBank/DDBJ databases">
        <authorList>
            <person name="Noorani M."/>
        </authorList>
    </citation>
    <scope>NUCLEOTIDE SEQUENCE [LARGE SCALE GENOMIC DNA]</scope>
    <source>
        <strain evidence="1 2">CECT 5088</strain>
    </source>
</reference>
<evidence type="ECO:0000313" key="2">
    <source>
        <dbReference type="Proteomes" id="UP000048908"/>
    </source>
</evidence>
<proteinExistence type="predicted"/>